<dbReference type="Gene3D" id="3.30.420.10">
    <property type="entry name" value="Ribonuclease H-like superfamily/Ribonuclease H"/>
    <property type="match status" value="1"/>
</dbReference>
<dbReference type="Proteomes" id="UP001549921">
    <property type="component" value="Unassembled WGS sequence"/>
</dbReference>
<gene>
    <name evidence="2" type="ORF">ABMA28_014874</name>
</gene>
<dbReference type="CDD" id="cd09276">
    <property type="entry name" value="Rnase_HI_RT_non_LTR"/>
    <property type="match status" value="1"/>
</dbReference>
<evidence type="ECO:0000259" key="1">
    <source>
        <dbReference type="PROSITE" id="PS50879"/>
    </source>
</evidence>
<organism evidence="2 3">
    <name type="scientific">Loxostege sticticalis</name>
    <name type="common">Beet webworm moth</name>
    <dbReference type="NCBI Taxonomy" id="481309"/>
    <lineage>
        <taxon>Eukaryota</taxon>
        <taxon>Metazoa</taxon>
        <taxon>Ecdysozoa</taxon>
        <taxon>Arthropoda</taxon>
        <taxon>Hexapoda</taxon>
        <taxon>Insecta</taxon>
        <taxon>Pterygota</taxon>
        <taxon>Neoptera</taxon>
        <taxon>Endopterygota</taxon>
        <taxon>Lepidoptera</taxon>
        <taxon>Glossata</taxon>
        <taxon>Ditrysia</taxon>
        <taxon>Pyraloidea</taxon>
        <taxon>Crambidae</taxon>
        <taxon>Pyraustinae</taxon>
        <taxon>Loxostege</taxon>
    </lineage>
</organism>
<name>A0ABD0TDJ3_LOXSC</name>
<dbReference type="PROSITE" id="PS50879">
    <property type="entry name" value="RNASE_H_1"/>
    <property type="match status" value="1"/>
</dbReference>
<feature type="domain" description="RNase H type-1" evidence="1">
    <location>
        <begin position="1"/>
        <end position="128"/>
    </location>
</feature>
<dbReference type="SUPFAM" id="SSF53098">
    <property type="entry name" value="Ribonuclease H-like"/>
    <property type="match status" value="1"/>
</dbReference>
<proteinExistence type="predicted"/>
<dbReference type="AlphaFoldDB" id="A0ABD0TDJ3"/>
<dbReference type="InterPro" id="IPR002156">
    <property type="entry name" value="RNaseH_domain"/>
</dbReference>
<protein>
    <recommendedName>
        <fullName evidence="1">RNase H type-1 domain-containing protein</fullName>
    </recommendedName>
</protein>
<dbReference type="InterPro" id="IPR036397">
    <property type="entry name" value="RNaseH_sf"/>
</dbReference>
<dbReference type="InterPro" id="IPR012337">
    <property type="entry name" value="RNaseH-like_sf"/>
</dbReference>
<sequence>MIFTDGSKSFEKQGAAFFDPCQKKHGIFKAKNKACIMTLELIAISKALIYAESYDWDKIVIYSDSKSAIQHLARCVSGHRGVPIAFVVLGQILQFESRNIRVRLQWVPSHIGIWGNEEADKLANAACSNGTECEISPCYSEVLTYFKDACRKCWKEHFDERSIIKGIWYKTIQCEPPRIPWFSNCNLDRKTLKLMLRIRSGHIPSRRFAFMMKKVDSPNCEVCGVIDDVFHILMECDRNRTQRNIFINKFNVNRLDMGYVQSILGNPSSDAARYLCSLVEYRQ</sequence>
<comment type="caution">
    <text evidence="2">The sequence shown here is derived from an EMBL/GenBank/DDBJ whole genome shotgun (WGS) entry which is preliminary data.</text>
</comment>
<evidence type="ECO:0000313" key="2">
    <source>
        <dbReference type="EMBL" id="KAL0841117.1"/>
    </source>
</evidence>
<evidence type="ECO:0000313" key="3">
    <source>
        <dbReference type="Proteomes" id="UP001549921"/>
    </source>
</evidence>
<dbReference type="Pfam" id="PF00075">
    <property type="entry name" value="RNase_H"/>
    <property type="match status" value="1"/>
</dbReference>
<reference evidence="2 3" key="1">
    <citation type="submission" date="2024-06" db="EMBL/GenBank/DDBJ databases">
        <title>A chromosome-level genome assembly of beet webworm, Loxostege sticticalis.</title>
        <authorList>
            <person name="Zhang Y."/>
        </authorList>
    </citation>
    <scope>NUCLEOTIDE SEQUENCE [LARGE SCALE GENOMIC DNA]</scope>
    <source>
        <strain evidence="2">AQ028</strain>
        <tissue evidence="2">Male pupae</tissue>
    </source>
</reference>
<accession>A0ABD0TDJ3</accession>
<dbReference type="EMBL" id="JBEDNZ010000006">
    <property type="protein sequence ID" value="KAL0841117.1"/>
    <property type="molecule type" value="Genomic_DNA"/>
</dbReference>